<dbReference type="AlphaFoldDB" id="A0A940N414"/>
<evidence type="ECO:0008006" key="3">
    <source>
        <dbReference type="Google" id="ProtNLM"/>
    </source>
</evidence>
<name>A0A940N414_9PROT</name>
<dbReference type="Proteomes" id="UP000677537">
    <property type="component" value="Unassembled WGS sequence"/>
</dbReference>
<organism evidence="1 2">
    <name type="scientific">Roseomonas indoligenes</name>
    <dbReference type="NCBI Taxonomy" id="2820811"/>
    <lineage>
        <taxon>Bacteria</taxon>
        <taxon>Pseudomonadati</taxon>
        <taxon>Pseudomonadota</taxon>
        <taxon>Alphaproteobacteria</taxon>
        <taxon>Acetobacterales</taxon>
        <taxon>Roseomonadaceae</taxon>
        <taxon>Roseomonas</taxon>
    </lineage>
</organism>
<evidence type="ECO:0000313" key="2">
    <source>
        <dbReference type="Proteomes" id="UP000677537"/>
    </source>
</evidence>
<protein>
    <recommendedName>
        <fullName evidence="3">Galectin</fullName>
    </recommendedName>
</protein>
<comment type="caution">
    <text evidence="1">The sequence shown here is derived from an EMBL/GenBank/DDBJ whole genome shotgun (WGS) entry which is preliminary data.</text>
</comment>
<proteinExistence type="predicted"/>
<dbReference type="EMBL" id="JAGIZA010000030">
    <property type="protein sequence ID" value="MBP0496194.1"/>
    <property type="molecule type" value="Genomic_DNA"/>
</dbReference>
<gene>
    <name evidence="1" type="ORF">J5Y10_25650</name>
</gene>
<sequence>MERMAPGQPTSIAGRHELLIAAAAAARGESLDVMLGEDILLHLKPFPENLLVNSRFGGRWGSERRIALPAGAGRADLALSVELAEGRASFLSGEALLLEVPLAQPLAGARLLVSDNILKVGGDGAPGGVLHGQIGLADAQHVSGLVQLAPGEEAAAIEFRADGRPLSRLEIAPGGTSGGARRFGIPHPWEALVYEGMWVEMRHGGAVLDAVPLRSRYFGAVEHCSDRSVSGWARNPAMPAAPLVVDIYVNGRFRGSARANGARPGMPQDGAGFHFRFPEPILLPESQEARVSVRVGDTDLELTNSPWWICRPVTYTGPLPAGA</sequence>
<reference evidence="1" key="1">
    <citation type="submission" date="2021-03" db="EMBL/GenBank/DDBJ databases">
        <authorList>
            <person name="So Y."/>
        </authorList>
    </citation>
    <scope>NUCLEOTIDE SEQUENCE</scope>
    <source>
        <strain evidence="1">SG15</strain>
    </source>
</reference>
<keyword evidence="2" id="KW-1185">Reference proteome</keyword>
<evidence type="ECO:0000313" key="1">
    <source>
        <dbReference type="EMBL" id="MBP0496194.1"/>
    </source>
</evidence>
<dbReference type="RefSeq" id="WP_209376988.1">
    <property type="nucleotide sequence ID" value="NZ_JAGIZA010000030.1"/>
</dbReference>
<accession>A0A940N414</accession>